<dbReference type="PANTHER" id="PTHR48081">
    <property type="entry name" value="AB HYDROLASE SUPERFAMILY PROTEIN C4A8.06C"/>
    <property type="match status" value="1"/>
</dbReference>
<name>A0A399D001_9BACT</name>
<gene>
    <name evidence="3" type="ORF">D1164_14260</name>
</gene>
<dbReference type="SUPFAM" id="SSF53474">
    <property type="entry name" value="alpha/beta-Hydrolases"/>
    <property type="match status" value="1"/>
</dbReference>
<dbReference type="Gene3D" id="3.40.50.1820">
    <property type="entry name" value="alpha/beta hydrolase"/>
    <property type="match status" value="1"/>
</dbReference>
<dbReference type="Proteomes" id="UP000266441">
    <property type="component" value="Unassembled WGS sequence"/>
</dbReference>
<protein>
    <submittedName>
        <fullName evidence="3">Alpha/beta hydrolase</fullName>
    </submittedName>
</protein>
<feature type="domain" description="BD-FAE-like" evidence="2">
    <location>
        <begin position="88"/>
        <end position="285"/>
    </location>
</feature>
<keyword evidence="4" id="KW-1185">Reference proteome</keyword>
<evidence type="ECO:0000313" key="3">
    <source>
        <dbReference type="EMBL" id="RIH64518.1"/>
    </source>
</evidence>
<evidence type="ECO:0000256" key="1">
    <source>
        <dbReference type="ARBA" id="ARBA00022801"/>
    </source>
</evidence>
<dbReference type="InterPro" id="IPR029058">
    <property type="entry name" value="AB_hydrolase_fold"/>
</dbReference>
<dbReference type="InterPro" id="IPR049492">
    <property type="entry name" value="BD-FAE-like_dom"/>
</dbReference>
<evidence type="ECO:0000259" key="2">
    <source>
        <dbReference type="Pfam" id="PF20434"/>
    </source>
</evidence>
<accession>A0A399D001</accession>
<dbReference type="Pfam" id="PF20434">
    <property type="entry name" value="BD-FAE"/>
    <property type="match status" value="1"/>
</dbReference>
<organism evidence="3 4">
    <name type="scientific">Mariniphaga sediminis</name>
    <dbReference type="NCBI Taxonomy" id="1628158"/>
    <lineage>
        <taxon>Bacteria</taxon>
        <taxon>Pseudomonadati</taxon>
        <taxon>Bacteroidota</taxon>
        <taxon>Bacteroidia</taxon>
        <taxon>Marinilabiliales</taxon>
        <taxon>Prolixibacteraceae</taxon>
        <taxon>Mariniphaga</taxon>
    </lineage>
</organism>
<dbReference type="GO" id="GO:0016787">
    <property type="term" value="F:hydrolase activity"/>
    <property type="evidence" value="ECO:0007669"/>
    <property type="project" value="UniProtKB-KW"/>
</dbReference>
<comment type="caution">
    <text evidence="3">The sequence shown here is derived from an EMBL/GenBank/DDBJ whole genome shotgun (WGS) entry which is preliminary data.</text>
</comment>
<dbReference type="RefSeq" id="WP_119350676.1">
    <property type="nucleotide sequence ID" value="NZ_QWET01000010.1"/>
</dbReference>
<dbReference type="OrthoDB" id="9777975at2"/>
<dbReference type="InterPro" id="IPR050300">
    <property type="entry name" value="GDXG_lipolytic_enzyme"/>
</dbReference>
<dbReference type="EMBL" id="QWET01000010">
    <property type="protein sequence ID" value="RIH64518.1"/>
    <property type="molecule type" value="Genomic_DNA"/>
</dbReference>
<sequence>MKSNIFKRLLKGLLLAFLVFCLLMVTPRIIGFVFPEKLPIGYHFETLSYLAVGVGLEKLADLEPEIPETIEEIKDVEYRNVNGKSLQMDFYRPKSAVKPLPLLLFIHGGGWRSGKRSDYLVYLVDFAKKGYMAATVSYRLKRDSIYPAAVEDVTSAVKWLFENGENYGYDPNRIALVGGSAGAHLALLAGYGWGNTALHGEAASAHRVKAVVDIYGPVDLTTEYAQSQSLATGFIGHSYEEKPELYREASPISYLKSSVPPTLILHGTSDNLVPVSQSDTLKSKLDKLGVPCEYYRIPLWPHTMDIAKRVNGFSQKKMEAFFEKYL</sequence>
<evidence type="ECO:0000313" key="4">
    <source>
        <dbReference type="Proteomes" id="UP000266441"/>
    </source>
</evidence>
<keyword evidence="1 3" id="KW-0378">Hydrolase</keyword>
<dbReference type="AlphaFoldDB" id="A0A399D001"/>
<reference evidence="3 4" key="1">
    <citation type="journal article" date="2015" name="Int. J. Syst. Evol. Microbiol.">
        <title>Mariniphaga sediminis sp. nov., isolated from coastal sediment.</title>
        <authorList>
            <person name="Wang F.Q."/>
            <person name="Shen Q.Y."/>
            <person name="Chen G.J."/>
            <person name="Du Z.J."/>
        </authorList>
    </citation>
    <scope>NUCLEOTIDE SEQUENCE [LARGE SCALE GENOMIC DNA]</scope>
    <source>
        <strain evidence="3 4">SY21</strain>
    </source>
</reference>
<proteinExistence type="predicted"/>